<dbReference type="KEGG" id="ifn:GM661_15120"/>
<dbReference type="RefSeq" id="WP_230867586.1">
    <property type="nucleotide sequence ID" value="NZ_CP046640.1"/>
</dbReference>
<dbReference type="EMBL" id="CP046640">
    <property type="protein sequence ID" value="QTL99192.1"/>
    <property type="molecule type" value="Genomic_DNA"/>
</dbReference>
<keyword evidence="1" id="KW-0732">Signal</keyword>
<feature type="signal peptide" evidence="1">
    <location>
        <begin position="1"/>
        <end position="20"/>
    </location>
</feature>
<feature type="chain" id="PRO_5032877693" evidence="1">
    <location>
        <begin position="21"/>
        <end position="435"/>
    </location>
</feature>
<protein>
    <submittedName>
        <fullName evidence="2">Extracellular solute-binding protein</fullName>
    </submittedName>
</protein>
<dbReference type="SUPFAM" id="SSF53850">
    <property type="entry name" value="Periplasmic binding protein-like II"/>
    <property type="match status" value="1"/>
</dbReference>
<dbReference type="InterPro" id="IPR006059">
    <property type="entry name" value="SBP"/>
</dbReference>
<accession>A0A8A7KMW9</accession>
<dbReference type="Pfam" id="PF01547">
    <property type="entry name" value="SBP_bac_1"/>
    <property type="match status" value="1"/>
</dbReference>
<dbReference type="PANTHER" id="PTHR43649:SF12">
    <property type="entry name" value="DIACETYLCHITOBIOSE BINDING PROTEIN DASA"/>
    <property type="match status" value="1"/>
</dbReference>
<evidence type="ECO:0000256" key="1">
    <source>
        <dbReference type="SAM" id="SignalP"/>
    </source>
</evidence>
<dbReference type="AlphaFoldDB" id="A0A8A7KMW9"/>
<reference evidence="2" key="1">
    <citation type="submission" date="2019-12" db="EMBL/GenBank/DDBJ databases">
        <authorList>
            <person name="zhang j."/>
            <person name="sun C.M."/>
        </authorList>
    </citation>
    <scope>NUCLEOTIDE SEQUENCE</scope>
    <source>
        <strain evidence="2">NS-1</strain>
    </source>
</reference>
<dbReference type="CDD" id="cd13585">
    <property type="entry name" value="PBP2_TMBP_like"/>
    <property type="match status" value="1"/>
</dbReference>
<gene>
    <name evidence="2" type="ORF">GM661_15120</name>
</gene>
<evidence type="ECO:0000313" key="3">
    <source>
        <dbReference type="Proteomes" id="UP000665020"/>
    </source>
</evidence>
<sequence length="435" mass="49853">MKKILVLSLMLLLLSFNVLAADYYPEYTGEPTTISMWAWTSNENYSIDEFEKIYPNIKVEWENFDTHYDKVQTALSAGDGLPDVLMIEYSYAPQYMDLGAFQAINEWLDEETFIELYGEAALGWCAMDGEIYGTPQDSGAMAMFYRKDVFDKYGLTVPTTREEYIEQAKKLEEVAPELNFARPPLGYAMWWIGQVWEAGGKLFDFHDGDWYINFTNPVAEEVFETWGEWFDEGIIDMQMYWNPDWYNTLNEGTTAVVEMGCWFAEWLRYNAADSEGQWRVTIPPQWNPDKPHNGMVGGSGFYVTAHSKNPEAAAIFVNWLNSHPDSLKCLHDYSNLPVMVSKRFEEVIDKVAGPDEFFGGQNIGEVLWGSHQLINSTFVALPIMSNVDESLSLLLQNYADGKIDKFSDILPMWEKEVIDTMDEFGYSNIVVGELP</sequence>
<dbReference type="Proteomes" id="UP000665020">
    <property type="component" value="Chromosome"/>
</dbReference>
<evidence type="ECO:0000313" key="2">
    <source>
        <dbReference type="EMBL" id="QTL99192.1"/>
    </source>
</evidence>
<proteinExistence type="predicted"/>
<dbReference type="Gene3D" id="3.40.190.10">
    <property type="entry name" value="Periplasmic binding protein-like II"/>
    <property type="match status" value="1"/>
</dbReference>
<organism evidence="2 3">
    <name type="scientific">Iocasia fonsfrigidae</name>
    <dbReference type="NCBI Taxonomy" id="2682810"/>
    <lineage>
        <taxon>Bacteria</taxon>
        <taxon>Bacillati</taxon>
        <taxon>Bacillota</taxon>
        <taxon>Clostridia</taxon>
        <taxon>Halanaerobiales</taxon>
        <taxon>Halanaerobiaceae</taxon>
        <taxon>Iocasia</taxon>
    </lineage>
</organism>
<dbReference type="PANTHER" id="PTHR43649">
    <property type="entry name" value="ARABINOSE-BINDING PROTEIN-RELATED"/>
    <property type="match status" value="1"/>
</dbReference>
<keyword evidence="3" id="KW-1185">Reference proteome</keyword>
<dbReference type="InterPro" id="IPR050490">
    <property type="entry name" value="Bact_solute-bd_prot1"/>
</dbReference>
<name>A0A8A7KMW9_9FIRM</name>